<evidence type="ECO:0000256" key="4">
    <source>
        <dbReference type="ARBA" id="ARBA00022833"/>
    </source>
</evidence>
<dbReference type="InterPro" id="IPR001405">
    <property type="entry name" value="UPF0758"/>
</dbReference>
<dbReference type="GO" id="GO:0046872">
    <property type="term" value="F:metal ion binding"/>
    <property type="evidence" value="ECO:0007669"/>
    <property type="project" value="UniProtKB-KW"/>
</dbReference>
<evidence type="ECO:0000256" key="5">
    <source>
        <dbReference type="ARBA" id="ARBA00023049"/>
    </source>
</evidence>
<dbReference type="PROSITE" id="PS01302">
    <property type="entry name" value="UPF0758"/>
    <property type="match status" value="1"/>
</dbReference>
<dbReference type="InterPro" id="IPR010994">
    <property type="entry name" value="RuvA_2-like"/>
</dbReference>
<comment type="caution">
    <text evidence="8">The sequence shown here is derived from an EMBL/GenBank/DDBJ whole genome shotgun (WGS) entry which is preliminary data.</text>
</comment>
<dbReference type="Proteomes" id="UP000266328">
    <property type="component" value="Unassembled WGS sequence"/>
</dbReference>
<dbReference type="EMBL" id="QXIS01000006">
    <property type="protein sequence ID" value="RIE06648.1"/>
    <property type="molecule type" value="Genomic_DNA"/>
</dbReference>
<accession>A0A398D1L4</accession>
<dbReference type="InterPro" id="IPR037518">
    <property type="entry name" value="MPN"/>
</dbReference>
<comment type="similarity">
    <text evidence="6">Belongs to the UPF0758 family.</text>
</comment>
<gene>
    <name evidence="8" type="ORF">SMC7_01175</name>
</gene>
<evidence type="ECO:0000256" key="3">
    <source>
        <dbReference type="ARBA" id="ARBA00022801"/>
    </source>
</evidence>
<dbReference type="NCBIfam" id="TIGR00608">
    <property type="entry name" value="radc"/>
    <property type="match status" value="1"/>
</dbReference>
<protein>
    <submittedName>
        <fullName evidence="8">JAB domain-containing protein</fullName>
    </submittedName>
</protein>
<dbReference type="PANTHER" id="PTHR30471:SF3">
    <property type="entry name" value="UPF0758 PROTEIN YEES-RELATED"/>
    <property type="match status" value="1"/>
</dbReference>
<proteinExistence type="inferred from homology"/>
<keyword evidence="2" id="KW-0479">Metal-binding</keyword>
<dbReference type="Gene3D" id="3.40.140.10">
    <property type="entry name" value="Cytidine Deaminase, domain 2"/>
    <property type="match status" value="1"/>
</dbReference>
<dbReference type="GO" id="GO:0008237">
    <property type="term" value="F:metallopeptidase activity"/>
    <property type="evidence" value="ECO:0007669"/>
    <property type="project" value="UniProtKB-KW"/>
</dbReference>
<dbReference type="InterPro" id="IPR046778">
    <property type="entry name" value="UPF0758_N"/>
</dbReference>
<evidence type="ECO:0000256" key="1">
    <source>
        <dbReference type="ARBA" id="ARBA00022670"/>
    </source>
</evidence>
<evidence type="ECO:0000313" key="8">
    <source>
        <dbReference type="EMBL" id="RIE06648.1"/>
    </source>
</evidence>
<keyword evidence="4" id="KW-0862">Zinc</keyword>
<dbReference type="NCBIfam" id="NF000642">
    <property type="entry name" value="PRK00024.1"/>
    <property type="match status" value="1"/>
</dbReference>
<evidence type="ECO:0000313" key="9">
    <source>
        <dbReference type="Proteomes" id="UP000266328"/>
    </source>
</evidence>
<dbReference type="InterPro" id="IPR025657">
    <property type="entry name" value="RadC_JAB"/>
</dbReference>
<dbReference type="CDD" id="cd08071">
    <property type="entry name" value="MPN_DUF2466"/>
    <property type="match status" value="1"/>
</dbReference>
<dbReference type="OrthoDB" id="9804482at2"/>
<evidence type="ECO:0000256" key="2">
    <source>
        <dbReference type="ARBA" id="ARBA00022723"/>
    </source>
</evidence>
<sequence length="304" mass="33980">MDISKREEAVAYLAQRATYPMWSKMGTWFRNPDGERVEEPQGMAIVQALDLVSSEACNAVRKEVRLRVNAERTYVSIKDWAIDERPREQLAKRGADTMSNARLLAILFRTGSHGKSAEELGREVFNRFGGWSQLDQASVEDLCDVRGIGLAKAVELKAAIEIGKRLQQGPASTMKRVTSAEDAIDYVCDRFTPQLRDAGKEFFYVVLLDIRNKVIKDAEISRGSISASVVDPADIVREACIHHASRVVLVHNHPSGECDPSKEDIDTTNRITQALKYVGVRVLDHIIVGRARQDYFSFARAGMV</sequence>
<dbReference type="Pfam" id="PF04002">
    <property type="entry name" value="RadC"/>
    <property type="match status" value="1"/>
</dbReference>
<dbReference type="PROSITE" id="PS50249">
    <property type="entry name" value="MPN"/>
    <property type="match status" value="1"/>
</dbReference>
<keyword evidence="1" id="KW-0645">Protease</keyword>
<dbReference type="Gene3D" id="1.10.150.20">
    <property type="entry name" value="5' to 3' exonuclease, C-terminal subdomain"/>
    <property type="match status" value="1"/>
</dbReference>
<evidence type="ECO:0000259" key="7">
    <source>
        <dbReference type="PROSITE" id="PS50249"/>
    </source>
</evidence>
<dbReference type="SUPFAM" id="SSF47781">
    <property type="entry name" value="RuvA domain 2-like"/>
    <property type="match status" value="1"/>
</dbReference>
<dbReference type="SUPFAM" id="SSF102712">
    <property type="entry name" value="JAB1/MPN domain"/>
    <property type="match status" value="1"/>
</dbReference>
<dbReference type="InterPro" id="IPR020891">
    <property type="entry name" value="UPF0758_CS"/>
</dbReference>
<dbReference type="AlphaFoldDB" id="A0A398D1L4"/>
<reference evidence="8 9" key="1">
    <citation type="submission" date="2018-09" db="EMBL/GenBank/DDBJ databases">
        <title>Discovery and Ecogenomic Context for Candidatus Cryosericales, a Global Caldiserica Order Active in Thawing Permafrost.</title>
        <authorList>
            <person name="Martinez M.A."/>
            <person name="Woodcroft B.J."/>
            <person name="Ignacio Espinoza J.C."/>
            <person name="Zayed A."/>
            <person name="Singleton C.M."/>
            <person name="Boyd J."/>
            <person name="Li Y.-F."/>
            <person name="Purvine S."/>
            <person name="Maughan H."/>
            <person name="Hodgkins S.B."/>
            <person name="Anderson D."/>
            <person name="Sederholm M."/>
            <person name="Temperton B."/>
            <person name="Saleska S.R."/>
            <person name="Tyson G.W."/>
            <person name="Rich V.I."/>
        </authorList>
    </citation>
    <scope>NUCLEOTIDE SEQUENCE [LARGE SCALE GENOMIC DNA]</scope>
    <source>
        <strain evidence="8 9">SMC7</strain>
    </source>
</reference>
<dbReference type="Pfam" id="PF20582">
    <property type="entry name" value="UPF0758_N"/>
    <property type="match status" value="1"/>
</dbReference>
<organism evidence="8 9">
    <name type="scientific">Candidatus Cryosericum terrychapinii</name>
    <dbReference type="NCBI Taxonomy" id="2290919"/>
    <lineage>
        <taxon>Bacteria</taxon>
        <taxon>Pseudomonadati</taxon>
        <taxon>Caldisericota/Cryosericota group</taxon>
        <taxon>Candidatus Cryosericota</taxon>
        <taxon>Candidatus Cryosericia</taxon>
        <taxon>Candidatus Cryosericales</taxon>
        <taxon>Candidatus Cryosericaceae</taxon>
        <taxon>Candidatus Cryosericum</taxon>
    </lineage>
</organism>
<feature type="domain" description="MPN" evidence="7">
    <location>
        <begin position="176"/>
        <end position="304"/>
    </location>
</feature>
<keyword evidence="5" id="KW-0482">Metalloprotease</keyword>
<evidence type="ECO:0000256" key="6">
    <source>
        <dbReference type="RuleBase" id="RU003797"/>
    </source>
</evidence>
<dbReference type="RefSeq" id="WP_119088551.1">
    <property type="nucleotide sequence ID" value="NZ_QXIS01000006.1"/>
</dbReference>
<name>A0A398D1L4_9BACT</name>
<keyword evidence="3" id="KW-0378">Hydrolase</keyword>
<dbReference type="PANTHER" id="PTHR30471">
    <property type="entry name" value="DNA REPAIR PROTEIN RADC"/>
    <property type="match status" value="1"/>
</dbReference>
<dbReference type="GO" id="GO:0006508">
    <property type="term" value="P:proteolysis"/>
    <property type="evidence" value="ECO:0007669"/>
    <property type="project" value="UniProtKB-KW"/>
</dbReference>
<keyword evidence="9" id="KW-1185">Reference proteome</keyword>